<name>A0A9X1IES3_9PROT</name>
<evidence type="ECO:0000256" key="6">
    <source>
        <dbReference type="ARBA" id="ARBA00023136"/>
    </source>
</evidence>
<dbReference type="Pfam" id="PF01899">
    <property type="entry name" value="MNHE"/>
    <property type="match status" value="1"/>
</dbReference>
<evidence type="ECO:0000256" key="7">
    <source>
        <dbReference type="SAM" id="Phobius"/>
    </source>
</evidence>
<evidence type="ECO:0000256" key="2">
    <source>
        <dbReference type="ARBA" id="ARBA00006228"/>
    </source>
</evidence>
<dbReference type="AlphaFoldDB" id="A0A9X1IES3"/>
<comment type="caution">
    <text evidence="8">The sequence shown here is derived from an EMBL/GenBank/DDBJ whole genome shotgun (WGS) entry which is preliminary data.</text>
</comment>
<protein>
    <submittedName>
        <fullName evidence="8">Na+/H+ antiporter subunit E</fullName>
    </submittedName>
</protein>
<keyword evidence="6 7" id="KW-0472">Membrane</keyword>
<accession>A0A9X1IES3</accession>
<organism evidence="8 9">
    <name type="scientific">Roseicella aerolata</name>
    <dbReference type="NCBI Taxonomy" id="2883479"/>
    <lineage>
        <taxon>Bacteria</taxon>
        <taxon>Pseudomonadati</taxon>
        <taxon>Pseudomonadota</taxon>
        <taxon>Alphaproteobacteria</taxon>
        <taxon>Acetobacterales</taxon>
        <taxon>Roseomonadaceae</taxon>
        <taxon>Roseicella</taxon>
    </lineage>
</organism>
<feature type="transmembrane region" description="Helical" evidence="7">
    <location>
        <begin position="63"/>
        <end position="86"/>
    </location>
</feature>
<keyword evidence="5 7" id="KW-1133">Transmembrane helix</keyword>
<dbReference type="Proteomes" id="UP001139311">
    <property type="component" value="Unassembled WGS sequence"/>
</dbReference>
<proteinExistence type="inferred from homology"/>
<evidence type="ECO:0000256" key="5">
    <source>
        <dbReference type="ARBA" id="ARBA00022989"/>
    </source>
</evidence>
<reference evidence="8" key="1">
    <citation type="submission" date="2021-10" db="EMBL/GenBank/DDBJ databases">
        <title>Roseicella aerolatum sp. nov., isolated from aerosols of e-waste dismantling site.</title>
        <authorList>
            <person name="Qin T."/>
        </authorList>
    </citation>
    <scope>NUCLEOTIDE SEQUENCE</scope>
    <source>
        <strain evidence="8">GB24</strain>
    </source>
</reference>
<dbReference type="GO" id="GO:0005886">
    <property type="term" value="C:plasma membrane"/>
    <property type="evidence" value="ECO:0007669"/>
    <property type="project" value="UniProtKB-SubCell"/>
</dbReference>
<comment type="subcellular location">
    <subcellularLocation>
        <location evidence="1">Cell membrane</location>
        <topology evidence="1">Multi-pass membrane protein</topology>
    </subcellularLocation>
</comment>
<dbReference type="GO" id="GO:0008324">
    <property type="term" value="F:monoatomic cation transmembrane transporter activity"/>
    <property type="evidence" value="ECO:0007669"/>
    <property type="project" value="InterPro"/>
</dbReference>
<keyword evidence="3" id="KW-1003">Cell membrane</keyword>
<dbReference type="PANTHER" id="PTHR34584:SF1">
    <property type="entry name" value="NA(+)_H(+) ANTIPORTER SUBUNIT E1"/>
    <property type="match status" value="1"/>
</dbReference>
<keyword evidence="4 7" id="KW-0812">Transmembrane</keyword>
<sequence length="165" mass="18143">MSGFYRVLPQPVMSLLILGLWLILAPAPTLGQVLIGLILAIALPWATRGFWPDRPRLTNIGAALRLLAVFLADVIMANLVVARQILGPVGRLRPAFLEVPLDLRDPFVATLLGSIVSLTPGTVSAEIDRERWVLQVHVLHLEDSAEAVALIKARYEAPLRKVFRC</sequence>
<dbReference type="PANTHER" id="PTHR34584">
    <property type="entry name" value="NA(+)/H(+) ANTIPORTER SUBUNIT E1"/>
    <property type="match status" value="1"/>
</dbReference>
<evidence type="ECO:0000256" key="3">
    <source>
        <dbReference type="ARBA" id="ARBA00022475"/>
    </source>
</evidence>
<dbReference type="EMBL" id="JAJAQI010000025">
    <property type="protein sequence ID" value="MCB4823354.1"/>
    <property type="molecule type" value="Genomic_DNA"/>
</dbReference>
<dbReference type="InterPro" id="IPR002758">
    <property type="entry name" value="Cation_antiport_E"/>
</dbReference>
<gene>
    <name evidence="8" type="ORF">LHA35_16600</name>
</gene>
<dbReference type="NCBIfam" id="NF006518">
    <property type="entry name" value="PRK08965.1-2"/>
    <property type="match status" value="1"/>
</dbReference>
<comment type="similarity">
    <text evidence="2">Belongs to the CPA3 antiporters (TC 2.A.63) subunit E family.</text>
</comment>
<evidence type="ECO:0000313" key="8">
    <source>
        <dbReference type="EMBL" id="MCB4823354.1"/>
    </source>
</evidence>
<evidence type="ECO:0000256" key="1">
    <source>
        <dbReference type="ARBA" id="ARBA00004651"/>
    </source>
</evidence>
<feature type="transmembrane region" description="Helical" evidence="7">
    <location>
        <begin position="30"/>
        <end position="51"/>
    </location>
</feature>
<keyword evidence="9" id="KW-1185">Reference proteome</keyword>
<evidence type="ECO:0000313" key="9">
    <source>
        <dbReference type="Proteomes" id="UP001139311"/>
    </source>
</evidence>
<dbReference type="PIRSF" id="PIRSF019239">
    <property type="entry name" value="MrpE"/>
    <property type="match status" value="1"/>
</dbReference>
<evidence type="ECO:0000256" key="4">
    <source>
        <dbReference type="ARBA" id="ARBA00022692"/>
    </source>
</evidence>
<dbReference type="RefSeq" id="WP_226609959.1">
    <property type="nucleotide sequence ID" value="NZ_JAJAQI010000025.1"/>
</dbReference>